<evidence type="ECO:0000259" key="1">
    <source>
        <dbReference type="Pfam" id="PF13460"/>
    </source>
</evidence>
<comment type="caution">
    <text evidence="2">The sequence shown here is derived from an EMBL/GenBank/DDBJ whole genome shotgun (WGS) entry which is preliminary data.</text>
</comment>
<dbReference type="InterPro" id="IPR036291">
    <property type="entry name" value="NAD(P)-bd_dom_sf"/>
</dbReference>
<dbReference type="Pfam" id="PF13460">
    <property type="entry name" value="NAD_binding_10"/>
    <property type="match status" value="1"/>
</dbReference>
<sequence length="295" mass="33350">MNSSTIISVIGATGRLAIPVVKALLAYGYQVRAVVRNLEKAKQSLPKEVTFAVADVQNVPSLTRALKGSTYVYINLSAEENGAKSSFFLEREGVKNIVEACQAVGVQQILKIGALGAHPSIRQPKEFYQNQTRREGHRFIEESGIAFTIFHPTWFLDSIEWAIKKDTLQWVGKPVEFYWTNSTDYAQWVAKAVGNPTAYYQHYVVQGREKMDYEAVYQRLKAQKPSLKLQVLPLWMVKMIGFFSPTMKSLADLFAFYEGTTEDFHGQALWKELGEPSTSLEVFFEEPTGVNILYL</sequence>
<organism evidence="2 3">
    <name type="scientific">Runella defluvii</name>
    <dbReference type="NCBI Taxonomy" id="370973"/>
    <lineage>
        <taxon>Bacteria</taxon>
        <taxon>Pseudomonadati</taxon>
        <taxon>Bacteroidota</taxon>
        <taxon>Cytophagia</taxon>
        <taxon>Cytophagales</taxon>
        <taxon>Spirosomataceae</taxon>
        <taxon>Runella</taxon>
    </lineage>
</organism>
<evidence type="ECO:0000313" key="2">
    <source>
        <dbReference type="EMBL" id="MBB3841513.1"/>
    </source>
</evidence>
<keyword evidence="3" id="KW-1185">Reference proteome</keyword>
<reference evidence="2 3" key="1">
    <citation type="submission" date="2020-08" db="EMBL/GenBank/DDBJ databases">
        <title>Genomic Encyclopedia of Type Strains, Phase IV (KMG-IV): sequencing the most valuable type-strain genomes for metagenomic binning, comparative biology and taxonomic classification.</title>
        <authorList>
            <person name="Goeker M."/>
        </authorList>
    </citation>
    <scope>NUCLEOTIDE SEQUENCE [LARGE SCALE GENOMIC DNA]</scope>
    <source>
        <strain evidence="2 3">DSM 17976</strain>
    </source>
</reference>
<evidence type="ECO:0000313" key="3">
    <source>
        <dbReference type="Proteomes" id="UP000541352"/>
    </source>
</evidence>
<gene>
    <name evidence="2" type="ORF">FHS57_005541</name>
</gene>
<dbReference type="PANTHER" id="PTHR15020">
    <property type="entry name" value="FLAVIN REDUCTASE-RELATED"/>
    <property type="match status" value="1"/>
</dbReference>
<dbReference type="Gene3D" id="3.40.50.720">
    <property type="entry name" value="NAD(P)-binding Rossmann-like Domain"/>
    <property type="match status" value="1"/>
</dbReference>
<proteinExistence type="predicted"/>
<dbReference type="RefSeq" id="WP_183979235.1">
    <property type="nucleotide sequence ID" value="NZ_JACIBY010000017.1"/>
</dbReference>
<name>A0A7W6ET99_9BACT</name>
<dbReference type="EMBL" id="JACIBY010000017">
    <property type="protein sequence ID" value="MBB3841513.1"/>
    <property type="molecule type" value="Genomic_DNA"/>
</dbReference>
<protein>
    <submittedName>
        <fullName evidence="2">Uncharacterized protein YbjT (DUF2867 family)</fullName>
    </submittedName>
</protein>
<dbReference type="SUPFAM" id="SSF51735">
    <property type="entry name" value="NAD(P)-binding Rossmann-fold domains"/>
    <property type="match status" value="1"/>
</dbReference>
<feature type="domain" description="NAD(P)-binding" evidence="1">
    <location>
        <begin position="11"/>
        <end position="195"/>
    </location>
</feature>
<dbReference type="InterPro" id="IPR016040">
    <property type="entry name" value="NAD(P)-bd_dom"/>
</dbReference>
<accession>A0A7W6ET99</accession>
<dbReference type="AlphaFoldDB" id="A0A7W6ET99"/>
<dbReference type="Proteomes" id="UP000541352">
    <property type="component" value="Unassembled WGS sequence"/>
</dbReference>
<dbReference type="PANTHER" id="PTHR15020:SF50">
    <property type="entry name" value="UPF0659 PROTEIN YMR090W"/>
    <property type="match status" value="1"/>
</dbReference>